<dbReference type="KEGG" id="sus:Acid_2432"/>
<reference evidence="2" key="1">
    <citation type="submission" date="2006-10" db="EMBL/GenBank/DDBJ databases">
        <title>Complete sequence of Solibacter usitatus Ellin6076.</title>
        <authorList>
            <consortium name="US DOE Joint Genome Institute"/>
            <person name="Copeland A."/>
            <person name="Lucas S."/>
            <person name="Lapidus A."/>
            <person name="Barry K."/>
            <person name="Detter J.C."/>
            <person name="Glavina del Rio T."/>
            <person name="Hammon N."/>
            <person name="Israni S."/>
            <person name="Dalin E."/>
            <person name="Tice H."/>
            <person name="Pitluck S."/>
            <person name="Thompson L.S."/>
            <person name="Brettin T."/>
            <person name="Bruce D."/>
            <person name="Han C."/>
            <person name="Tapia R."/>
            <person name="Gilna P."/>
            <person name="Schmutz J."/>
            <person name="Larimer F."/>
            <person name="Land M."/>
            <person name="Hauser L."/>
            <person name="Kyrpides N."/>
            <person name="Mikhailova N."/>
            <person name="Janssen P.H."/>
            <person name="Kuske C.R."/>
            <person name="Richardson P."/>
        </authorList>
    </citation>
    <scope>NUCLEOTIDE SEQUENCE</scope>
    <source>
        <strain evidence="2">Ellin6076</strain>
    </source>
</reference>
<feature type="domain" description="DinB-like" evidence="1">
    <location>
        <begin position="13"/>
        <end position="152"/>
    </location>
</feature>
<dbReference type="Pfam" id="PF12867">
    <property type="entry name" value="DinB_2"/>
    <property type="match status" value="1"/>
</dbReference>
<proteinExistence type="predicted"/>
<dbReference type="InterPro" id="IPR024775">
    <property type="entry name" value="DinB-like"/>
</dbReference>
<dbReference type="InterPro" id="IPR034660">
    <property type="entry name" value="DinB/YfiT-like"/>
</dbReference>
<dbReference type="OrthoDB" id="119432at2"/>
<dbReference type="AlphaFoldDB" id="Q025A5"/>
<gene>
    <name evidence="2" type="ordered locus">Acid_2432</name>
</gene>
<dbReference type="SUPFAM" id="SSF109854">
    <property type="entry name" value="DinB/YfiT-like putative metalloenzymes"/>
    <property type="match status" value="1"/>
</dbReference>
<dbReference type="HOGENOM" id="CLU_1481091_0_0_0"/>
<dbReference type="eggNOG" id="COG2318">
    <property type="taxonomic scope" value="Bacteria"/>
</dbReference>
<evidence type="ECO:0000259" key="1">
    <source>
        <dbReference type="Pfam" id="PF12867"/>
    </source>
</evidence>
<accession>Q025A5</accession>
<dbReference type="STRING" id="234267.Acid_2432"/>
<organism evidence="2">
    <name type="scientific">Solibacter usitatus (strain Ellin6076)</name>
    <dbReference type="NCBI Taxonomy" id="234267"/>
    <lineage>
        <taxon>Bacteria</taxon>
        <taxon>Pseudomonadati</taxon>
        <taxon>Acidobacteriota</taxon>
        <taxon>Terriglobia</taxon>
        <taxon>Bryobacterales</taxon>
        <taxon>Solibacteraceae</taxon>
        <taxon>Candidatus Solibacter</taxon>
    </lineage>
</organism>
<dbReference type="Gene3D" id="1.20.120.450">
    <property type="entry name" value="dinb family like domain"/>
    <property type="match status" value="1"/>
</dbReference>
<protein>
    <submittedName>
        <fullName evidence="2">DinB family protein</fullName>
    </submittedName>
</protein>
<name>Q025A5_SOLUE</name>
<dbReference type="EMBL" id="CP000473">
    <property type="protein sequence ID" value="ABJ83421.1"/>
    <property type="molecule type" value="Genomic_DNA"/>
</dbReference>
<evidence type="ECO:0000313" key="2">
    <source>
        <dbReference type="EMBL" id="ABJ83421.1"/>
    </source>
</evidence>
<sequence length="182" mass="20686">MTYYGNKELAASFRTVRANTLKLAEDVPEDKYDFRPAPDCRSIRETLVHIAVAPRLQEQIHFTEHLSSLNGFDFFGLFGKLIAEEKAPRTKAEILELLRTEGEKYASKLEGTSESFLAEIVEYPQGMVPPTKSRFEMLMAPKEHEMHHRGQLMVAQRLIGVVPHLTRQMEERIAAMKAAAAK</sequence>
<dbReference type="InParanoid" id="Q025A5"/>